<dbReference type="InterPro" id="IPR009875">
    <property type="entry name" value="PilZ_domain"/>
</dbReference>
<evidence type="ECO:0000313" key="2">
    <source>
        <dbReference type="EMBL" id="MCJ0824891.1"/>
    </source>
</evidence>
<proteinExistence type="predicted"/>
<dbReference type="Proteomes" id="UP001165423">
    <property type="component" value="Unassembled WGS sequence"/>
</dbReference>
<dbReference type="Gene3D" id="2.40.10.220">
    <property type="entry name" value="predicted glycosyltransferase like domains"/>
    <property type="match status" value="1"/>
</dbReference>
<evidence type="ECO:0000313" key="3">
    <source>
        <dbReference type="Proteomes" id="UP001165423"/>
    </source>
</evidence>
<dbReference type="Pfam" id="PF07238">
    <property type="entry name" value="PilZ"/>
    <property type="match status" value="1"/>
</dbReference>
<dbReference type="RefSeq" id="WP_243319028.1">
    <property type="nucleotide sequence ID" value="NZ_JALGCL010000001.1"/>
</dbReference>
<name>A0ABT0A1P4_9GAMM</name>
<evidence type="ECO:0000259" key="1">
    <source>
        <dbReference type="Pfam" id="PF07238"/>
    </source>
</evidence>
<sequence length="102" mass="11007">MATATTTPARDAERVPFAARLLVVRGEQAWFASLHDLSVGGCGIFRPPGCDLREEEVVRLFFHQDGDPVAVIVPGRVARVTEGHVGIEYHEAQAIPPCNPGC</sequence>
<protein>
    <submittedName>
        <fullName evidence="2">PilZ domain-containing protein</fullName>
    </submittedName>
</protein>
<feature type="domain" description="PilZ" evidence="1">
    <location>
        <begin position="10"/>
        <end position="92"/>
    </location>
</feature>
<dbReference type="EMBL" id="JALGCL010000001">
    <property type="protein sequence ID" value="MCJ0824891.1"/>
    <property type="molecule type" value="Genomic_DNA"/>
</dbReference>
<organism evidence="2 3">
    <name type="scientific">Cognatiluteimonas sedimenti</name>
    <dbReference type="NCBI Taxonomy" id="2927791"/>
    <lineage>
        <taxon>Bacteria</taxon>
        <taxon>Pseudomonadati</taxon>
        <taxon>Pseudomonadota</taxon>
        <taxon>Gammaproteobacteria</taxon>
        <taxon>Lysobacterales</taxon>
        <taxon>Lysobacteraceae</taxon>
        <taxon>Cognatiluteimonas</taxon>
    </lineage>
</organism>
<accession>A0ABT0A1P4</accession>
<gene>
    <name evidence="2" type="ORF">MQC88_02775</name>
</gene>
<dbReference type="SUPFAM" id="SSF141371">
    <property type="entry name" value="PilZ domain-like"/>
    <property type="match status" value="1"/>
</dbReference>
<comment type="caution">
    <text evidence="2">The sequence shown here is derived from an EMBL/GenBank/DDBJ whole genome shotgun (WGS) entry which is preliminary data.</text>
</comment>
<keyword evidence="3" id="KW-1185">Reference proteome</keyword>
<reference evidence="2 3" key="1">
    <citation type="submission" date="2022-03" db="EMBL/GenBank/DDBJ databases">
        <title>Luteimonas soily sp. nov., a novel bacterium isolated from the soil.</title>
        <authorList>
            <person name="Zhang X."/>
        </authorList>
    </citation>
    <scope>NUCLEOTIDE SEQUENCE [LARGE SCALE GENOMIC DNA]</scope>
    <source>
        <strain evidence="2 3">50</strain>
    </source>
</reference>